<dbReference type="EMBL" id="VSWD01000007">
    <property type="protein sequence ID" value="KAK3096884.1"/>
    <property type="molecule type" value="Genomic_DNA"/>
</dbReference>
<dbReference type="Proteomes" id="UP001186944">
    <property type="component" value="Unassembled WGS sequence"/>
</dbReference>
<comment type="caution">
    <text evidence="2">The sequence shown here is derived from an EMBL/GenBank/DDBJ whole genome shotgun (WGS) entry which is preliminary data.</text>
</comment>
<dbReference type="InterPro" id="IPR011042">
    <property type="entry name" value="6-blade_b-propeller_TolB-like"/>
</dbReference>
<organism evidence="2 3">
    <name type="scientific">Pinctada imbricata</name>
    <name type="common">Atlantic pearl-oyster</name>
    <name type="synonym">Pinctada martensii</name>
    <dbReference type="NCBI Taxonomy" id="66713"/>
    <lineage>
        <taxon>Eukaryota</taxon>
        <taxon>Metazoa</taxon>
        <taxon>Spiralia</taxon>
        <taxon>Lophotrochozoa</taxon>
        <taxon>Mollusca</taxon>
        <taxon>Bivalvia</taxon>
        <taxon>Autobranchia</taxon>
        <taxon>Pteriomorphia</taxon>
        <taxon>Pterioida</taxon>
        <taxon>Pterioidea</taxon>
        <taxon>Pteriidae</taxon>
        <taxon>Pinctada</taxon>
    </lineage>
</organism>
<dbReference type="AlphaFoldDB" id="A0AA89BWF4"/>
<gene>
    <name evidence="2" type="ORF">FSP39_004383</name>
</gene>
<proteinExistence type="predicted"/>
<protein>
    <submittedName>
        <fullName evidence="2">Uncharacterized protein</fullName>
    </submittedName>
</protein>
<name>A0AA89BWF4_PINIB</name>
<accession>A0AA89BWF4</accession>
<feature type="region of interest" description="Disordered" evidence="1">
    <location>
        <begin position="25"/>
        <end position="55"/>
    </location>
</feature>
<dbReference type="Gene3D" id="2.120.10.30">
    <property type="entry name" value="TolB, C-terminal domain"/>
    <property type="match status" value="1"/>
</dbReference>
<dbReference type="SUPFAM" id="SSF50952">
    <property type="entry name" value="Soluble quinoprotein glucose dehydrogenase"/>
    <property type="match status" value="1"/>
</dbReference>
<reference evidence="2" key="1">
    <citation type="submission" date="2019-08" db="EMBL/GenBank/DDBJ databases">
        <title>The improved chromosome-level genome for the pearl oyster Pinctada fucata martensii using PacBio sequencing and Hi-C.</title>
        <authorList>
            <person name="Zheng Z."/>
        </authorList>
    </citation>
    <scope>NUCLEOTIDE SEQUENCE</scope>
    <source>
        <strain evidence="2">ZZ-2019</strain>
        <tissue evidence="2">Adductor muscle</tissue>
    </source>
</reference>
<evidence type="ECO:0000256" key="1">
    <source>
        <dbReference type="SAM" id="MobiDB-lite"/>
    </source>
</evidence>
<evidence type="ECO:0000313" key="2">
    <source>
        <dbReference type="EMBL" id="KAK3096884.1"/>
    </source>
</evidence>
<dbReference type="InterPro" id="IPR011041">
    <property type="entry name" value="Quinoprot_gluc/sorb_DH_b-prop"/>
</dbReference>
<evidence type="ECO:0000313" key="3">
    <source>
        <dbReference type="Proteomes" id="UP001186944"/>
    </source>
</evidence>
<keyword evidence="3" id="KW-1185">Reference proteome</keyword>
<sequence>MFLPSNNFSSDQNCSLGEIKVLKLPNSVPGSTNGRSPRPLSQLIQSTPPFKPTHRRAYSAGACLQSLITPKPVEIDPPPAPHYPSYSSSGSSFTDGKGKITGIAISSDSTMYVINSTLKECHHFELDGRLLGTFRGTLKDPLDVAIYTDDDGVDVVLVTDHGESNHGIKVMKTDGDSGQRDFMVLTDHPIKPMGITVMPLGSEKLSGEEILTCDAEDKLIKVYNKQGESLRCIGQNYSTLFKWPLYMTIFKMKYLVITDNCLQTVFIIDMDTDNIIARIQHENFTPAKTCVLPDGSILIGDNSHTVAHKATTNILNERRKNREIQSTMMFSSEPIALAANKDFLCVGCKDGSIHAISMNATLSLVQKSEGTKEYFV</sequence>